<evidence type="ECO:0000313" key="2">
    <source>
        <dbReference type="EMBL" id="MDH6280727.1"/>
    </source>
</evidence>
<sequence length="212" mass="23093">MNGAMVGIQGCGESETRNGGEAAATSIPAPLLRDYRHIGGIESIEVDGTRYFFGYDFSEDLVLSPLIDDSELMSVFAETHMEQRDGLHDREYWRGIVDGSIDYPELAEPESCSFESAQLRSIIASLKNIAETGVPVPGFDYPYHLRFLLSSAGQWKEQFDATAEGMRAIKGAESPAAGTTLEQIARDVLGETRNAMNTAGGNWAEVFDGLSQ</sequence>
<accession>A0ABT6M8U0</accession>
<name>A0ABT6M8U0_9NOCA</name>
<dbReference type="Proteomes" id="UP001160334">
    <property type="component" value="Unassembled WGS sequence"/>
</dbReference>
<organism evidence="2 3">
    <name type="scientific">Prescottella agglutinans</name>
    <dbReference type="NCBI Taxonomy" id="1644129"/>
    <lineage>
        <taxon>Bacteria</taxon>
        <taxon>Bacillati</taxon>
        <taxon>Actinomycetota</taxon>
        <taxon>Actinomycetes</taxon>
        <taxon>Mycobacteriales</taxon>
        <taxon>Nocardiaceae</taxon>
        <taxon>Prescottella</taxon>
    </lineage>
</organism>
<reference evidence="2 3" key="1">
    <citation type="submission" date="2023-04" db="EMBL/GenBank/DDBJ databases">
        <title>Forest soil microbial communities from Buena Vista Peninsula, Colon Province, Panama.</title>
        <authorList>
            <person name="Bouskill N."/>
        </authorList>
    </citation>
    <scope>NUCLEOTIDE SEQUENCE [LARGE SCALE GENOMIC DNA]</scope>
    <source>
        <strain evidence="2 3">CFH S0262</strain>
    </source>
</reference>
<feature type="region of interest" description="Disordered" evidence="1">
    <location>
        <begin position="1"/>
        <end position="23"/>
    </location>
</feature>
<gene>
    <name evidence="2" type="ORF">M2280_001940</name>
</gene>
<comment type="caution">
    <text evidence="2">The sequence shown here is derived from an EMBL/GenBank/DDBJ whole genome shotgun (WGS) entry which is preliminary data.</text>
</comment>
<dbReference type="EMBL" id="JARXVC010000004">
    <property type="protein sequence ID" value="MDH6280727.1"/>
    <property type="molecule type" value="Genomic_DNA"/>
</dbReference>
<protein>
    <submittedName>
        <fullName evidence="2">Uncharacterized protein</fullName>
    </submittedName>
</protein>
<evidence type="ECO:0000256" key="1">
    <source>
        <dbReference type="SAM" id="MobiDB-lite"/>
    </source>
</evidence>
<evidence type="ECO:0000313" key="3">
    <source>
        <dbReference type="Proteomes" id="UP001160334"/>
    </source>
</evidence>
<keyword evidence="3" id="KW-1185">Reference proteome</keyword>
<proteinExistence type="predicted"/>